<dbReference type="InterPro" id="IPR058245">
    <property type="entry name" value="NreC/VraR/RcsB-like_REC"/>
</dbReference>
<evidence type="ECO:0000313" key="9">
    <source>
        <dbReference type="Proteomes" id="UP001049518"/>
    </source>
</evidence>
<dbReference type="Gene3D" id="3.40.50.2300">
    <property type="match status" value="1"/>
</dbReference>
<feature type="modified residue" description="4-aspartylphosphate" evidence="5">
    <location>
        <position position="53"/>
    </location>
</feature>
<dbReference type="PROSITE" id="PS50043">
    <property type="entry name" value="HTH_LUXR_2"/>
    <property type="match status" value="1"/>
</dbReference>
<feature type="domain" description="HTH luxR-type" evidence="6">
    <location>
        <begin position="156"/>
        <end position="221"/>
    </location>
</feature>
<dbReference type="CDD" id="cd06170">
    <property type="entry name" value="LuxR_C_like"/>
    <property type="match status" value="1"/>
</dbReference>
<reference evidence="8" key="1">
    <citation type="submission" date="2020-07" db="EMBL/GenBank/DDBJ databases">
        <authorList>
            <person name="Tarantini F.S."/>
            <person name="Hong K.W."/>
            <person name="Chan K.G."/>
        </authorList>
    </citation>
    <scope>NUCLEOTIDE SEQUENCE</scope>
    <source>
        <strain evidence="8">32-07</strain>
    </source>
</reference>
<gene>
    <name evidence="8" type="ORF">AGRA3207_004618</name>
</gene>
<dbReference type="InterPro" id="IPR039420">
    <property type="entry name" value="WalR-like"/>
</dbReference>
<dbReference type="Pfam" id="PF00072">
    <property type="entry name" value="Response_reg"/>
    <property type="match status" value="1"/>
</dbReference>
<evidence type="ECO:0000256" key="5">
    <source>
        <dbReference type="PROSITE-ProRule" id="PRU00169"/>
    </source>
</evidence>
<dbReference type="Proteomes" id="UP001049518">
    <property type="component" value="Chromosome"/>
</dbReference>
<sequence>MRVVVADDQPLVRDAIRAVLERHDDTELAGTATDGRRAITTTFECRPDVVLMDVRMPGMTGVEATRRILADWPYADIPRPRVLMLTTFDLDEYVHAALRAGAAGYILKDSSIDRLADAIAVIADGQAMLAPSVTQRLIRAVNALPPTLLADHPAPPAGRLNALTDREREVARLAARGLTNRQIARDLALSESSVKSALNRVLTRLGLRNRVQIALVIHDLDGRPDP</sequence>
<dbReference type="PANTHER" id="PTHR43214">
    <property type="entry name" value="TWO-COMPONENT RESPONSE REGULATOR"/>
    <property type="match status" value="1"/>
</dbReference>
<keyword evidence="4" id="KW-0804">Transcription</keyword>
<dbReference type="InterPro" id="IPR016032">
    <property type="entry name" value="Sig_transdc_resp-reg_C-effctor"/>
</dbReference>
<keyword evidence="2" id="KW-0805">Transcription regulation</keyword>
<evidence type="ECO:0000256" key="3">
    <source>
        <dbReference type="ARBA" id="ARBA00023125"/>
    </source>
</evidence>
<dbReference type="PROSITE" id="PS50110">
    <property type="entry name" value="RESPONSE_REGULATORY"/>
    <property type="match status" value="1"/>
</dbReference>
<evidence type="ECO:0000313" key="8">
    <source>
        <dbReference type="EMBL" id="QXJ26683.1"/>
    </source>
</evidence>
<keyword evidence="9" id="KW-1185">Reference proteome</keyword>
<dbReference type="InterPro" id="IPR011006">
    <property type="entry name" value="CheY-like_superfamily"/>
</dbReference>
<dbReference type="SMART" id="SM00421">
    <property type="entry name" value="HTH_LUXR"/>
    <property type="match status" value="1"/>
</dbReference>
<evidence type="ECO:0000256" key="4">
    <source>
        <dbReference type="ARBA" id="ARBA00023163"/>
    </source>
</evidence>
<dbReference type="CDD" id="cd17535">
    <property type="entry name" value="REC_NarL-like"/>
    <property type="match status" value="1"/>
</dbReference>
<evidence type="ECO:0000256" key="2">
    <source>
        <dbReference type="ARBA" id="ARBA00023015"/>
    </source>
</evidence>
<keyword evidence="3" id="KW-0238">DNA-binding</keyword>
<organism evidence="8 9">
    <name type="scientific">Actinomadura graeca</name>
    <dbReference type="NCBI Taxonomy" id="2750812"/>
    <lineage>
        <taxon>Bacteria</taxon>
        <taxon>Bacillati</taxon>
        <taxon>Actinomycetota</taxon>
        <taxon>Actinomycetes</taxon>
        <taxon>Streptosporangiales</taxon>
        <taxon>Thermomonosporaceae</taxon>
        <taxon>Actinomadura</taxon>
    </lineage>
</organism>
<dbReference type="PRINTS" id="PR00038">
    <property type="entry name" value="HTHLUXR"/>
</dbReference>
<proteinExistence type="predicted"/>
<dbReference type="PANTHER" id="PTHR43214:SF24">
    <property type="entry name" value="TRANSCRIPTIONAL REGULATORY PROTEIN NARL-RELATED"/>
    <property type="match status" value="1"/>
</dbReference>
<evidence type="ECO:0000256" key="1">
    <source>
        <dbReference type="ARBA" id="ARBA00022553"/>
    </source>
</evidence>
<keyword evidence="1 5" id="KW-0597">Phosphoprotein</keyword>
<name>A0ABX8R775_9ACTN</name>
<dbReference type="SUPFAM" id="SSF46894">
    <property type="entry name" value="C-terminal effector domain of the bipartite response regulators"/>
    <property type="match status" value="1"/>
</dbReference>
<dbReference type="Pfam" id="PF00196">
    <property type="entry name" value="GerE"/>
    <property type="match status" value="1"/>
</dbReference>
<dbReference type="PROSITE" id="PS00622">
    <property type="entry name" value="HTH_LUXR_1"/>
    <property type="match status" value="1"/>
</dbReference>
<dbReference type="SUPFAM" id="SSF52172">
    <property type="entry name" value="CheY-like"/>
    <property type="match status" value="1"/>
</dbReference>
<dbReference type="SMART" id="SM00448">
    <property type="entry name" value="REC"/>
    <property type="match status" value="1"/>
</dbReference>
<feature type="domain" description="Response regulatory" evidence="7">
    <location>
        <begin position="2"/>
        <end position="123"/>
    </location>
</feature>
<dbReference type="EMBL" id="CP059572">
    <property type="protein sequence ID" value="QXJ26683.1"/>
    <property type="molecule type" value="Genomic_DNA"/>
</dbReference>
<protein>
    <submittedName>
        <fullName evidence="8">Response regulator transcription factor</fullName>
    </submittedName>
</protein>
<dbReference type="InterPro" id="IPR000792">
    <property type="entry name" value="Tscrpt_reg_LuxR_C"/>
</dbReference>
<accession>A0ABX8R775</accession>
<evidence type="ECO:0000259" key="6">
    <source>
        <dbReference type="PROSITE" id="PS50043"/>
    </source>
</evidence>
<evidence type="ECO:0000259" key="7">
    <source>
        <dbReference type="PROSITE" id="PS50110"/>
    </source>
</evidence>
<dbReference type="InterPro" id="IPR001789">
    <property type="entry name" value="Sig_transdc_resp-reg_receiver"/>
</dbReference>